<evidence type="ECO:0000256" key="2">
    <source>
        <dbReference type="ARBA" id="ARBA00009520"/>
    </source>
</evidence>
<dbReference type="PANTHER" id="PTHR33657:SF8">
    <property type="entry name" value="DOMAIN PROTEIN, PUTATIVE (AFU_ORTHOLOGUE AFUA_5G00600)-RELATED"/>
    <property type="match status" value="1"/>
</dbReference>
<dbReference type="EMBL" id="NBNE01015014">
    <property type="protein sequence ID" value="OWY94042.1"/>
    <property type="molecule type" value="Genomic_DNA"/>
</dbReference>
<feature type="region of interest" description="Disordered" evidence="5">
    <location>
        <begin position="1"/>
        <end position="26"/>
    </location>
</feature>
<feature type="non-terminal residue" evidence="6">
    <location>
        <position position="1"/>
    </location>
</feature>
<evidence type="ECO:0000313" key="7">
    <source>
        <dbReference type="Proteomes" id="UP000198211"/>
    </source>
</evidence>
<dbReference type="STRING" id="4795.A0A225ULS0"/>
<evidence type="ECO:0000256" key="5">
    <source>
        <dbReference type="SAM" id="MobiDB-lite"/>
    </source>
</evidence>
<accession>A0A225ULS0</accession>
<reference evidence="7" key="1">
    <citation type="submission" date="2017-03" db="EMBL/GenBank/DDBJ databases">
        <title>Phytopthora megakarya and P. palmivora, two closely related causual agents of cacao black pod achieved similar genome size and gene model numbers by different mechanisms.</title>
        <authorList>
            <person name="Ali S."/>
            <person name="Shao J."/>
            <person name="Larry D.J."/>
            <person name="Kronmiller B."/>
            <person name="Shen D."/>
            <person name="Strem M.D."/>
            <person name="Melnick R.L."/>
            <person name="Guiltinan M.J."/>
            <person name="Tyler B.M."/>
            <person name="Meinhardt L.W."/>
            <person name="Bailey B.A."/>
        </authorList>
    </citation>
    <scope>NUCLEOTIDE SEQUENCE [LARGE SCALE GENOMIC DNA]</scope>
    <source>
        <strain evidence="7">zdho120</strain>
    </source>
</reference>
<evidence type="ECO:0000313" key="6">
    <source>
        <dbReference type="EMBL" id="OWY94042.1"/>
    </source>
</evidence>
<dbReference type="InterPro" id="IPR008701">
    <property type="entry name" value="NPP1"/>
</dbReference>
<protein>
    <submittedName>
        <fullName evidence="6">Necrosis inducing protein NPP1</fullName>
    </submittedName>
</protein>
<comment type="caution">
    <text evidence="6">The sequence shown here is derived from an EMBL/GenBank/DDBJ whole genome shotgun (WGS) entry which is preliminary data.</text>
</comment>
<keyword evidence="7" id="KW-1185">Reference proteome</keyword>
<dbReference type="AlphaFoldDB" id="A0A225ULS0"/>
<dbReference type="Proteomes" id="UP000198211">
    <property type="component" value="Unassembled WGS sequence"/>
</dbReference>
<evidence type="ECO:0000256" key="3">
    <source>
        <dbReference type="ARBA" id="ARBA00022525"/>
    </source>
</evidence>
<organism evidence="6 7">
    <name type="scientific">Phytophthora megakarya</name>
    <dbReference type="NCBI Taxonomy" id="4795"/>
    <lineage>
        <taxon>Eukaryota</taxon>
        <taxon>Sar</taxon>
        <taxon>Stramenopiles</taxon>
        <taxon>Oomycota</taxon>
        <taxon>Peronosporomycetes</taxon>
        <taxon>Peronosporales</taxon>
        <taxon>Peronosporaceae</taxon>
        <taxon>Phytophthora</taxon>
    </lineage>
</organism>
<dbReference type="Pfam" id="PF05630">
    <property type="entry name" value="NPP1"/>
    <property type="match status" value="1"/>
</dbReference>
<name>A0A225ULS0_9STRA</name>
<keyword evidence="4" id="KW-0843">Virulence</keyword>
<evidence type="ECO:0000256" key="4">
    <source>
        <dbReference type="ARBA" id="ARBA00023026"/>
    </source>
</evidence>
<sequence length="228" mass="24648">TSTQASRGSSYQEGTVAPLKEVATSPTSPTLPFDKMELFKVSEASGSSVTVKAATTFKPLLLIKNGCHAYHAVNAAGQVSTGLQQADATGAACSGSSMGSQVYGRSAWYGTVWGIMYAWYFPDVKPEWEHVVVWINNPDVTDQTIRGFPPDATKVEGGKNIKIRYKNNGLKPTTKKGEVQSLVMCDQLTPAAQKALNDDKSFGGVQVPINDNNFMLNLGKAWPFEKKH</sequence>
<proteinExistence type="inferred from homology"/>
<comment type="subcellular location">
    <subcellularLocation>
        <location evidence="1">Secreted</location>
    </subcellularLocation>
</comment>
<keyword evidence="3" id="KW-0964">Secreted</keyword>
<dbReference type="GO" id="GO:0005576">
    <property type="term" value="C:extracellular region"/>
    <property type="evidence" value="ECO:0007669"/>
    <property type="project" value="UniProtKB-SubCell"/>
</dbReference>
<evidence type="ECO:0000256" key="1">
    <source>
        <dbReference type="ARBA" id="ARBA00004613"/>
    </source>
</evidence>
<feature type="compositionally biased region" description="Polar residues" evidence="5">
    <location>
        <begin position="1"/>
        <end position="13"/>
    </location>
</feature>
<comment type="similarity">
    <text evidence="2">Belongs to the Necrosis inducing protein (NPP1) family.</text>
</comment>
<dbReference type="PANTHER" id="PTHR33657">
    <property type="entry name" value="DOMAIN PROTEIN, PUTATIVE (AFU_ORTHOLOGUE AFUA_5G00600)-RELATED"/>
    <property type="match status" value="1"/>
</dbReference>
<dbReference type="OrthoDB" id="95667at2759"/>
<gene>
    <name evidence="6" type="ORF">PHMEG_00036348</name>
</gene>